<dbReference type="RefSeq" id="WP_262426682.1">
    <property type="nucleotide sequence ID" value="NZ_JACRTJ010000003.1"/>
</dbReference>
<organism evidence="2 3">
    <name type="scientific">Enterocloster hominis</name>
    <name type="common">ex Liu et al. 2021</name>
    <dbReference type="NCBI Taxonomy" id="2763663"/>
    <lineage>
        <taxon>Bacteria</taxon>
        <taxon>Bacillati</taxon>
        <taxon>Bacillota</taxon>
        <taxon>Clostridia</taxon>
        <taxon>Lachnospirales</taxon>
        <taxon>Lachnospiraceae</taxon>
        <taxon>Enterocloster</taxon>
    </lineage>
</organism>
<evidence type="ECO:0000313" key="2">
    <source>
        <dbReference type="EMBL" id="MBC8597797.1"/>
    </source>
</evidence>
<dbReference type="EMBL" id="JACRTJ010000003">
    <property type="protein sequence ID" value="MBC8597797.1"/>
    <property type="molecule type" value="Genomic_DNA"/>
</dbReference>
<name>A0ABR7NNW1_9FIRM</name>
<evidence type="ECO:0000313" key="3">
    <source>
        <dbReference type="Proteomes" id="UP000647491"/>
    </source>
</evidence>
<gene>
    <name evidence="2" type="ORF">H8708_00875</name>
</gene>
<protein>
    <submittedName>
        <fullName evidence="2">Uncharacterized protein</fullName>
    </submittedName>
</protein>
<dbReference type="Proteomes" id="UP000647491">
    <property type="component" value="Unassembled WGS sequence"/>
</dbReference>
<sequence length="83" mass="9038">MELYNKPVQAADSGSSEAYSDQGMGECSGWPSSQGLDELSQQLVHINCRFADQSDDLSGITDDILKLQQVLNAVCESLEKSRV</sequence>
<proteinExistence type="predicted"/>
<reference evidence="2 3" key="1">
    <citation type="submission" date="2020-08" db="EMBL/GenBank/DDBJ databases">
        <title>Genome public.</title>
        <authorList>
            <person name="Liu C."/>
            <person name="Sun Q."/>
        </authorList>
    </citation>
    <scope>NUCLEOTIDE SEQUENCE [LARGE SCALE GENOMIC DNA]</scope>
    <source>
        <strain evidence="2 3">BX10</strain>
    </source>
</reference>
<evidence type="ECO:0000256" key="1">
    <source>
        <dbReference type="SAM" id="MobiDB-lite"/>
    </source>
</evidence>
<comment type="caution">
    <text evidence="2">The sequence shown here is derived from an EMBL/GenBank/DDBJ whole genome shotgun (WGS) entry which is preliminary data.</text>
</comment>
<accession>A0ABR7NNW1</accession>
<keyword evidence="3" id="KW-1185">Reference proteome</keyword>
<feature type="region of interest" description="Disordered" evidence="1">
    <location>
        <begin position="1"/>
        <end position="33"/>
    </location>
</feature>